<dbReference type="InterPro" id="IPR036621">
    <property type="entry name" value="Anticodon-bd_dom_sf"/>
</dbReference>
<dbReference type="SUPFAM" id="SSF52954">
    <property type="entry name" value="Class II aaRS ABD-related"/>
    <property type="match status" value="1"/>
</dbReference>
<dbReference type="AlphaFoldDB" id="A0AAN6Z8B8"/>
<evidence type="ECO:0000256" key="13">
    <source>
        <dbReference type="ARBA" id="ARBA00067413"/>
    </source>
</evidence>
<feature type="domain" description="Aminoacyl-transfer RNA synthetases class-II family profile" evidence="15">
    <location>
        <begin position="79"/>
        <end position="439"/>
    </location>
</feature>
<dbReference type="GO" id="GO:0004821">
    <property type="term" value="F:histidine-tRNA ligase activity"/>
    <property type="evidence" value="ECO:0007669"/>
    <property type="project" value="UniProtKB-EC"/>
</dbReference>
<reference evidence="16" key="2">
    <citation type="submission" date="2023-05" db="EMBL/GenBank/DDBJ databases">
        <authorList>
            <consortium name="Lawrence Berkeley National Laboratory"/>
            <person name="Steindorff A."/>
            <person name="Hensen N."/>
            <person name="Bonometti L."/>
            <person name="Westerberg I."/>
            <person name="Brannstrom I.O."/>
            <person name="Guillou S."/>
            <person name="Cros-Aarteil S."/>
            <person name="Calhoun S."/>
            <person name="Haridas S."/>
            <person name="Kuo A."/>
            <person name="Mondo S."/>
            <person name="Pangilinan J."/>
            <person name="Riley R."/>
            <person name="Labutti K."/>
            <person name="Andreopoulos B."/>
            <person name="Lipzen A."/>
            <person name="Chen C."/>
            <person name="Yanf M."/>
            <person name="Daum C."/>
            <person name="Ng V."/>
            <person name="Clum A."/>
            <person name="Ohm R."/>
            <person name="Martin F."/>
            <person name="Silar P."/>
            <person name="Natvig D."/>
            <person name="Lalanne C."/>
            <person name="Gautier V."/>
            <person name="Ament-Velasquez S.L."/>
            <person name="Kruys A."/>
            <person name="Hutchinson M.I."/>
            <person name="Powell A.J."/>
            <person name="Barry K."/>
            <person name="Miller A.N."/>
            <person name="Grigoriev I.V."/>
            <person name="Debuchy R."/>
            <person name="Gladieux P."/>
            <person name="Thoren M.H."/>
            <person name="Johannesson H."/>
        </authorList>
    </citation>
    <scope>NUCLEOTIDE SEQUENCE</scope>
    <source>
        <strain evidence="16">CBS 731.68</strain>
    </source>
</reference>
<feature type="region of interest" description="Disordered" evidence="14">
    <location>
        <begin position="367"/>
        <end position="401"/>
    </location>
</feature>
<evidence type="ECO:0000256" key="2">
    <source>
        <dbReference type="ARBA" id="ARBA00008226"/>
    </source>
</evidence>
<evidence type="ECO:0000256" key="5">
    <source>
        <dbReference type="ARBA" id="ARBA00022598"/>
    </source>
</evidence>
<dbReference type="PANTHER" id="PTHR11476:SF7">
    <property type="entry name" value="HISTIDINE--TRNA LIGASE"/>
    <property type="match status" value="1"/>
</dbReference>
<evidence type="ECO:0000256" key="14">
    <source>
        <dbReference type="SAM" id="MobiDB-lite"/>
    </source>
</evidence>
<evidence type="ECO:0000313" key="16">
    <source>
        <dbReference type="EMBL" id="KAK4129515.1"/>
    </source>
</evidence>
<evidence type="ECO:0000256" key="4">
    <source>
        <dbReference type="ARBA" id="ARBA00022490"/>
    </source>
</evidence>
<dbReference type="InterPro" id="IPR045864">
    <property type="entry name" value="aa-tRNA-synth_II/BPL/LPL"/>
</dbReference>
<accession>A0AAN6Z8B8</accession>
<dbReference type="GO" id="GO:0005829">
    <property type="term" value="C:cytosol"/>
    <property type="evidence" value="ECO:0007669"/>
    <property type="project" value="TreeGrafter"/>
</dbReference>
<dbReference type="GO" id="GO:0003723">
    <property type="term" value="F:RNA binding"/>
    <property type="evidence" value="ECO:0007669"/>
    <property type="project" value="TreeGrafter"/>
</dbReference>
<evidence type="ECO:0000259" key="15">
    <source>
        <dbReference type="PROSITE" id="PS50862"/>
    </source>
</evidence>
<evidence type="ECO:0000256" key="10">
    <source>
        <dbReference type="ARBA" id="ARBA00030619"/>
    </source>
</evidence>
<dbReference type="EC" id="6.1.1.21" evidence="3"/>
<keyword evidence="17" id="KW-1185">Reference proteome</keyword>
<evidence type="ECO:0000256" key="9">
    <source>
        <dbReference type="ARBA" id="ARBA00023146"/>
    </source>
</evidence>
<dbReference type="Gene3D" id="3.30.930.10">
    <property type="entry name" value="Bira Bifunctional Protein, Domain 2"/>
    <property type="match status" value="1"/>
</dbReference>
<dbReference type="InterPro" id="IPR041715">
    <property type="entry name" value="HisRS-like_core"/>
</dbReference>
<proteinExistence type="inferred from homology"/>
<dbReference type="HAMAP" id="MF_00127">
    <property type="entry name" value="His_tRNA_synth"/>
    <property type="match status" value="1"/>
</dbReference>
<name>A0AAN6Z8B8_9PEZI</name>
<dbReference type="SUPFAM" id="SSF55681">
    <property type="entry name" value="Class II aaRS and biotin synthetases"/>
    <property type="match status" value="1"/>
</dbReference>
<keyword evidence="6" id="KW-0547">Nucleotide-binding</keyword>
<keyword evidence="7" id="KW-0067">ATP-binding</keyword>
<evidence type="ECO:0000256" key="1">
    <source>
        <dbReference type="ARBA" id="ARBA00004496"/>
    </source>
</evidence>
<dbReference type="Pfam" id="PF13393">
    <property type="entry name" value="tRNA-synt_His"/>
    <property type="match status" value="1"/>
</dbReference>
<dbReference type="EMBL" id="MU853223">
    <property type="protein sequence ID" value="KAK4129515.1"/>
    <property type="molecule type" value="Genomic_DNA"/>
</dbReference>
<dbReference type="GO" id="GO:0005739">
    <property type="term" value="C:mitochondrion"/>
    <property type="evidence" value="ECO:0007669"/>
    <property type="project" value="TreeGrafter"/>
</dbReference>
<comment type="caution">
    <text evidence="16">The sequence shown here is derived from an EMBL/GenBank/DDBJ whole genome shotgun (WGS) entry which is preliminary data.</text>
</comment>
<evidence type="ECO:0000256" key="8">
    <source>
        <dbReference type="ARBA" id="ARBA00022917"/>
    </source>
</evidence>
<comment type="catalytic activity">
    <reaction evidence="11">
        <text>tRNA(His) + L-histidine + ATP = L-histidyl-tRNA(His) + AMP + diphosphate + H(+)</text>
        <dbReference type="Rhea" id="RHEA:17313"/>
        <dbReference type="Rhea" id="RHEA-COMP:9665"/>
        <dbReference type="Rhea" id="RHEA-COMP:9689"/>
        <dbReference type="ChEBI" id="CHEBI:15378"/>
        <dbReference type="ChEBI" id="CHEBI:30616"/>
        <dbReference type="ChEBI" id="CHEBI:33019"/>
        <dbReference type="ChEBI" id="CHEBI:57595"/>
        <dbReference type="ChEBI" id="CHEBI:78442"/>
        <dbReference type="ChEBI" id="CHEBI:78527"/>
        <dbReference type="ChEBI" id="CHEBI:456215"/>
        <dbReference type="EC" id="6.1.1.21"/>
    </reaction>
</comment>
<dbReference type="Gene3D" id="3.40.50.800">
    <property type="entry name" value="Anticodon-binding domain"/>
    <property type="match status" value="1"/>
</dbReference>
<comment type="subcellular location">
    <subcellularLocation>
        <location evidence="1">Cytoplasm</location>
    </subcellularLocation>
</comment>
<evidence type="ECO:0000313" key="17">
    <source>
        <dbReference type="Proteomes" id="UP001302602"/>
    </source>
</evidence>
<dbReference type="FunFam" id="3.30.930.10:FF:000021">
    <property type="entry name" value="Probable histidine--tRNA ligase, mitochondrial"/>
    <property type="match status" value="1"/>
</dbReference>
<sequence>MQSPWILAIRSARARPGLTRTVVTLSIAPFKLEPSPQFATTSSSSFSSATLSVTNPADPAVATIMAPKAPKFEIKTPKGTRDWSGPDMVLREKIFKTITDVFKRHGGVTIDTPVFELKEILAGKYGEDSKLIYDLADQGGELCSLRYDLTVPFARYLAMNKDVTQIKRYHIAKVYRRDQPAVKKGRMREFYQCDFDIAGVYDPMIPDAEIIRIINEVFEGLGWQGKYTIKLNSRKILDGLFQVCGVPDHLIRPISSAVDKLDKMPWADVRKEMVDEKGLAPEAADKIGQYVVLKGQRDLLEKLQKDEALAANPSMQQGFSDMELLFTYLEAFGALHTVSFDLSLARGLDYYTGVIYEVVTEGSAPEIPASEEAKEQISKKKKGGKPGDQEEDRSDDPTLGIGSVAAGGRYDNLVGMFSGKTQVPCVGISFGIDRIFSIIQASQKKKERRNEVDVFVMAFGGGKDFTGLLKERSQVCARLWDAGIKAEFLYKVKPKLQNQFKAAEAGGVPFALILGEDELAQGKAKLKEMGLPEDHPLKEGELISMDNLIEEVQARLARKQQLDSITQQAEGLKVVDGIKGEDVKAAAEAVQPAE</sequence>
<dbReference type="PROSITE" id="PS50862">
    <property type="entry name" value="AA_TRNA_LIGASE_II"/>
    <property type="match status" value="1"/>
</dbReference>
<evidence type="ECO:0000256" key="11">
    <source>
        <dbReference type="ARBA" id="ARBA00047639"/>
    </source>
</evidence>
<dbReference type="PANTHER" id="PTHR11476">
    <property type="entry name" value="HISTIDYL-TRNA SYNTHETASE"/>
    <property type="match status" value="1"/>
</dbReference>
<dbReference type="CDD" id="cd00773">
    <property type="entry name" value="HisRS-like_core"/>
    <property type="match status" value="1"/>
</dbReference>
<gene>
    <name evidence="16" type="ORF">N657DRAFT_640157</name>
</gene>
<comment type="function">
    <text evidence="12">Catalyzes the aminoacylation of histidyl-tRNA in both the cytoplasm and the mitochondrion.</text>
</comment>
<dbReference type="GO" id="GO:0005524">
    <property type="term" value="F:ATP binding"/>
    <property type="evidence" value="ECO:0007669"/>
    <property type="project" value="UniProtKB-KW"/>
</dbReference>
<dbReference type="FunFam" id="3.40.50.800:FF:000015">
    <property type="entry name" value="Histidyl-tRNA synthetase, mitochondrial"/>
    <property type="match status" value="1"/>
</dbReference>
<evidence type="ECO:0000256" key="12">
    <source>
        <dbReference type="ARBA" id="ARBA00058343"/>
    </source>
</evidence>
<keyword evidence="5" id="KW-0436">Ligase</keyword>
<protein>
    <recommendedName>
        <fullName evidence="13">Histidine--tRNA ligase, mitochondrial</fullName>
        <ecNumber evidence="3">6.1.1.21</ecNumber>
    </recommendedName>
    <alternativeName>
        <fullName evidence="10">Histidyl-tRNA synthetase</fullName>
    </alternativeName>
</protein>
<dbReference type="RefSeq" id="XP_062653286.1">
    <property type="nucleotide sequence ID" value="XM_062791916.1"/>
</dbReference>
<keyword evidence="4" id="KW-0963">Cytoplasm</keyword>
<dbReference type="GeneID" id="87828685"/>
<comment type="similarity">
    <text evidence="2">Belongs to the class-II aminoacyl-tRNA synthetase family.</text>
</comment>
<dbReference type="InterPro" id="IPR033656">
    <property type="entry name" value="HisRS_anticodon"/>
</dbReference>
<dbReference type="InterPro" id="IPR004154">
    <property type="entry name" value="Anticodon-bd"/>
</dbReference>
<organism evidence="16 17">
    <name type="scientific">Parathielavia appendiculata</name>
    <dbReference type="NCBI Taxonomy" id="2587402"/>
    <lineage>
        <taxon>Eukaryota</taxon>
        <taxon>Fungi</taxon>
        <taxon>Dikarya</taxon>
        <taxon>Ascomycota</taxon>
        <taxon>Pezizomycotina</taxon>
        <taxon>Sordariomycetes</taxon>
        <taxon>Sordariomycetidae</taxon>
        <taxon>Sordariales</taxon>
        <taxon>Chaetomiaceae</taxon>
        <taxon>Parathielavia</taxon>
    </lineage>
</organism>
<dbReference type="CDD" id="cd00859">
    <property type="entry name" value="HisRS_anticodon"/>
    <property type="match status" value="1"/>
</dbReference>
<dbReference type="InterPro" id="IPR015807">
    <property type="entry name" value="His-tRNA-ligase"/>
</dbReference>
<dbReference type="Pfam" id="PF03129">
    <property type="entry name" value="HGTP_anticodon"/>
    <property type="match status" value="1"/>
</dbReference>
<reference evidence="16" key="1">
    <citation type="journal article" date="2023" name="Mol. Phylogenet. Evol.">
        <title>Genome-scale phylogeny and comparative genomics of the fungal order Sordariales.</title>
        <authorList>
            <person name="Hensen N."/>
            <person name="Bonometti L."/>
            <person name="Westerberg I."/>
            <person name="Brannstrom I.O."/>
            <person name="Guillou S."/>
            <person name="Cros-Aarteil S."/>
            <person name="Calhoun S."/>
            <person name="Haridas S."/>
            <person name="Kuo A."/>
            <person name="Mondo S."/>
            <person name="Pangilinan J."/>
            <person name="Riley R."/>
            <person name="LaButti K."/>
            <person name="Andreopoulos B."/>
            <person name="Lipzen A."/>
            <person name="Chen C."/>
            <person name="Yan M."/>
            <person name="Daum C."/>
            <person name="Ng V."/>
            <person name="Clum A."/>
            <person name="Steindorff A."/>
            <person name="Ohm R.A."/>
            <person name="Martin F."/>
            <person name="Silar P."/>
            <person name="Natvig D.O."/>
            <person name="Lalanne C."/>
            <person name="Gautier V."/>
            <person name="Ament-Velasquez S.L."/>
            <person name="Kruys A."/>
            <person name="Hutchinson M.I."/>
            <person name="Powell A.J."/>
            <person name="Barry K."/>
            <person name="Miller A.N."/>
            <person name="Grigoriev I.V."/>
            <person name="Debuchy R."/>
            <person name="Gladieux P."/>
            <person name="Hiltunen Thoren M."/>
            <person name="Johannesson H."/>
        </authorList>
    </citation>
    <scope>NUCLEOTIDE SEQUENCE</scope>
    <source>
        <strain evidence="16">CBS 731.68</strain>
    </source>
</reference>
<dbReference type="GO" id="GO:0006427">
    <property type="term" value="P:histidyl-tRNA aminoacylation"/>
    <property type="evidence" value="ECO:0007669"/>
    <property type="project" value="InterPro"/>
</dbReference>
<keyword evidence="9" id="KW-0030">Aminoacyl-tRNA synthetase</keyword>
<evidence type="ECO:0000256" key="3">
    <source>
        <dbReference type="ARBA" id="ARBA00012815"/>
    </source>
</evidence>
<dbReference type="InterPro" id="IPR006195">
    <property type="entry name" value="aa-tRNA-synth_II"/>
</dbReference>
<dbReference type="Proteomes" id="UP001302602">
    <property type="component" value="Unassembled WGS sequence"/>
</dbReference>
<keyword evidence="8" id="KW-0648">Protein biosynthesis</keyword>
<evidence type="ECO:0000256" key="6">
    <source>
        <dbReference type="ARBA" id="ARBA00022741"/>
    </source>
</evidence>
<evidence type="ECO:0000256" key="7">
    <source>
        <dbReference type="ARBA" id="ARBA00022840"/>
    </source>
</evidence>
<dbReference type="GO" id="GO:0032543">
    <property type="term" value="P:mitochondrial translation"/>
    <property type="evidence" value="ECO:0007669"/>
    <property type="project" value="TreeGrafter"/>
</dbReference>